<name>A0ABQ0B863_9FIRM</name>
<accession>A0ABQ0B863</accession>
<sequence length="80" mass="9167">MAVLMGCNDHKQPDADNTWILFHDRWVERAALSDETIEWLTWYNGLSEEEQLSISYLPADLLEECGLTQTEDSEADTCSD</sequence>
<protein>
    <submittedName>
        <fullName evidence="1">Uncharacterized protein</fullName>
    </submittedName>
</protein>
<proteinExistence type="predicted"/>
<organism evidence="1 2">
    <name type="scientific">Blautia hominis</name>
    <dbReference type="NCBI Taxonomy" id="2025493"/>
    <lineage>
        <taxon>Bacteria</taxon>
        <taxon>Bacillati</taxon>
        <taxon>Bacillota</taxon>
        <taxon>Clostridia</taxon>
        <taxon>Lachnospirales</taxon>
        <taxon>Lachnospiraceae</taxon>
        <taxon>Blautia</taxon>
    </lineage>
</organism>
<reference evidence="1 2" key="1">
    <citation type="submission" date="2024-04" db="EMBL/GenBank/DDBJ databases">
        <title>Defined microbial consortia suppress multidrug-resistant proinflammatory Enterobacteriaceae via ecological control.</title>
        <authorList>
            <person name="Furuichi M."/>
            <person name="Kawaguchi T."/>
            <person name="Pust M."/>
            <person name="Yasuma K."/>
            <person name="Plichta D."/>
            <person name="Hasegawa N."/>
            <person name="Ohya T."/>
            <person name="Bhattarai S."/>
            <person name="Sasajima S."/>
            <person name="Aoto Y."/>
            <person name="Tuganbaev T."/>
            <person name="Yaginuma M."/>
            <person name="Ueda M."/>
            <person name="Okahashi N."/>
            <person name="Amafuji K."/>
            <person name="Kiridooshi Y."/>
            <person name="Sugita K."/>
            <person name="Strazar M."/>
            <person name="Skelly A."/>
            <person name="Suda W."/>
            <person name="Hattori M."/>
            <person name="Nakamoto N."/>
            <person name="Caballero S."/>
            <person name="Norman J."/>
            <person name="Olle B."/>
            <person name="Tanoue T."/>
            <person name="Arita M."/>
            <person name="Bucci V."/>
            <person name="Atarashi K."/>
            <person name="Xavier R."/>
            <person name="Honda K."/>
        </authorList>
    </citation>
    <scope>NUCLEOTIDE SEQUENCE [LARGE SCALE GENOMIC DNA]</scope>
    <source>
        <strain evidence="2">k04-0078-D8-1</strain>
    </source>
</reference>
<comment type="caution">
    <text evidence="1">The sequence shown here is derived from an EMBL/GenBank/DDBJ whole genome shotgun (WGS) entry which is preliminary data.</text>
</comment>
<evidence type="ECO:0000313" key="1">
    <source>
        <dbReference type="EMBL" id="GAA6407646.1"/>
    </source>
</evidence>
<dbReference type="EMBL" id="BAABYW010000001">
    <property type="protein sequence ID" value="GAA6407646.1"/>
    <property type="molecule type" value="Genomic_DNA"/>
</dbReference>
<evidence type="ECO:0000313" key="2">
    <source>
        <dbReference type="Proteomes" id="UP001600943"/>
    </source>
</evidence>
<gene>
    <name evidence="1" type="ORF">K040078D81_17630</name>
</gene>
<dbReference type="Proteomes" id="UP001600943">
    <property type="component" value="Unassembled WGS sequence"/>
</dbReference>
<keyword evidence="2" id="KW-1185">Reference proteome</keyword>